<accession>A0A8H6Z874</accession>
<feature type="region of interest" description="Disordered" evidence="1">
    <location>
        <begin position="274"/>
        <end position="294"/>
    </location>
</feature>
<name>A0A8H6Z874_9AGAR</name>
<feature type="compositionally biased region" description="Basic and acidic residues" evidence="1">
    <location>
        <begin position="209"/>
        <end position="219"/>
    </location>
</feature>
<sequence length="982" mass="108378">MSDVERRSDEEPMPEEPTSDVNDDEPMLSRVPPPVNEELARRVPEEPMPSGVNDNQPMPSRVLPPPPPPTPGRVLLPDSEALALRARTPLFLPDSRGPTPFDISELGFNDSRRPTPMPSRVPPPDSEELARRARDFRGPTPFDLTGLDLAGSRGPTPIPSRVPPDIDASRKRARSNSVKLPPSKRRKPRSVARFFDLAAEEDEDSGDDSEPRRVRRANEDADGGEGEDDDEETPSDREFIDDEPIHQGSHFTIPDETDADALEALAASFKAASASSPSAVSPSSASPFSTSTSSHDLVHNLFAPAPSDERATVQRGEWIRLKKKPYEGKLAWVASSQRFIVANSDRVGDADPCSRVTYNAPLHATAYPRVLPNPDELLPFKQSKELYFKQATFIGTTSALVEGVRVVVVAGEHKGSVGYIVMIREIADERYRVRWAKIQEEYNGTDTVRGDSRGIFVQISHLRRHALDPPTQFRILDRVQVVTGIEHRGAIGRIIQIDDQWLSVQCMEESGQQNIIEVEHRRVARHFMEGDFVCLTGAFKDRRGLVVKVCTGGALELYSGQRDSNGSDIEEDPLWRVPSRDVNFDLHPDSSISSWSALMPQPEIIDIQTFSAQTASTSAHTAQPQFIDLTGVLGSAVREGKHVGFDPTDALRSALGHDLEKRWREGKNIDSDFTNALQSAVEEDLKKQRQLREGRPVGRRYEGMEVLVAWQGPFKGTRGVVTGDFDSPARAARIQKRKCKYQVEDDNGIMVTVQKEGSNMRFSLDIKTLYPDAALENKGSSSVDAYSTAYSARWYTAPAVPLANAATTSFFVVSELDGRWLCLPGLLNKRVDVILKDIVRSENRYFRPGKRILGCEGRSGYLALGQPFPKEDLDKKMIRVWAVGPNGTNHPVRGPCIRPMRHMADGTPINQVVTRVVIIGPDTVGDVSKLGCYGEARPHNAQVSAVKFANSGLGYFHLSSLCRSLNASVPNDGGVLGTTVFT</sequence>
<feature type="compositionally biased region" description="Acidic residues" evidence="1">
    <location>
        <begin position="198"/>
        <end position="208"/>
    </location>
</feature>
<comment type="caution">
    <text evidence="2">The sequence shown here is derived from an EMBL/GenBank/DDBJ whole genome shotgun (WGS) entry which is preliminary data.</text>
</comment>
<feature type="compositionally biased region" description="Basic and acidic residues" evidence="1">
    <location>
        <begin position="1"/>
        <end position="10"/>
    </location>
</feature>
<dbReference type="EMBL" id="JACAZI010000001">
    <property type="protein sequence ID" value="KAF7372121.1"/>
    <property type="molecule type" value="Genomic_DNA"/>
</dbReference>
<dbReference type="OrthoDB" id="3068774at2759"/>
<gene>
    <name evidence="2" type="ORF">MVEN_00070900</name>
</gene>
<evidence type="ECO:0000313" key="3">
    <source>
        <dbReference type="Proteomes" id="UP000620124"/>
    </source>
</evidence>
<feature type="region of interest" description="Disordered" evidence="1">
    <location>
        <begin position="1"/>
        <end position="75"/>
    </location>
</feature>
<feature type="compositionally biased region" description="Pro residues" evidence="1">
    <location>
        <begin position="115"/>
        <end position="124"/>
    </location>
</feature>
<dbReference type="Proteomes" id="UP000620124">
    <property type="component" value="Unassembled WGS sequence"/>
</dbReference>
<evidence type="ECO:0000256" key="1">
    <source>
        <dbReference type="SAM" id="MobiDB-lite"/>
    </source>
</evidence>
<evidence type="ECO:0008006" key="4">
    <source>
        <dbReference type="Google" id="ProtNLM"/>
    </source>
</evidence>
<feature type="compositionally biased region" description="Basic and acidic residues" evidence="1">
    <location>
        <begin position="128"/>
        <end position="137"/>
    </location>
</feature>
<protein>
    <recommendedName>
        <fullName evidence="4">Chromatin elongation factor SPT5</fullName>
    </recommendedName>
</protein>
<organism evidence="2 3">
    <name type="scientific">Mycena venus</name>
    <dbReference type="NCBI Taxonomy" id="2733690"/>
    <lineage>
        <taxon>Eukaryota</taxon>
        <taxon>Fungi</taxon>
        <taxon>Dikarya</taxon>
        <taxon>Basidiomycota</taxon>
        <taxon>Agaricomycotina</taxon>
        <taxon>Agaricomycetes</taxon>
        <taxon>Agaricomycetidae</taxon>
        <taxon>Agaricales</taxon>
        <taxon>Marasmiineae</taxon>
        <taxon>Mycenaceae</taxon>
        <taxon>Mycena</taxon>
    </lineage>
</organism>
<feature type="compositionally biased region" description="Acidic residues" evidence="1">
    <location>
        <begin position="220"/>
        <end position="233"/>
    </location>
</feature>
<keyword evidence="3" id="KW-1185">Reference proteome</keyword>
<dbReference type="AlphaFoldDB" id="A0A8H6Z874"/>
<feature type="region of interest" description="Disordered" evidence="1">
    <location>
        <begin position="89"/>
        <end position="253"/>
    </location>
</feature>
<feature type="compositionally biased region" description="Pro residues" evidence="1">
    <location>
        <begin position="62"/>
        <end position="71"/>
    </location>
</feature>
<proteinExistence type="predicted"/>
<evidence type="ECO:0000313" key="2">
    <source>
        <dbReference type="EMBL" id="KAF7372121.1"/>
    </source>
</evidence>
<feature type="compositionally biased region" description="Acidic residues" evidence="1">
    <location>
        <begin position="11"/>
        <end position="26"/>
    </location>
</feature>
<reference evidence="2" key="1">
    <citation type="submission" date="2020-05" db="EMBL/GenBank/DDBJ databases">
        <title>Mycena genomes resolve the evolution of fungal bioluminescence.</title>
        <authorList>
            <person name="Tsai I.J."/>
        </authorList>
    </citation>
    <scope>NUCLEOTIDE SEQUENCE</scope>
    <source>
        <strain evidence="2">CCC161011</strain>
    </source>
</reference>